<dbReference type="InterPro" id="IPR023561">
    <property type="entry name" value="Carbonic_anhydrase_a-class"/>
</dbReference>
<dbReference type="EMBL" id="GCKF01046618">
    <property type="protein sequence ID" value="JAG93500.1"/>
    <property type="molecule type" value="Transcribed_RNA"/>
</dbReference>
<protein>
    <recommendedName>
        <fullName evidence="2">Alpha-carbonic anhydrase domain-containing protein</fullName>
    </recommendedName>
</protein>
<reference evidence="3" key="1">
    <citation type="submission" date="2015-03" db="EMBL/GenBank/DDBJ databases">
        <title>A transcriptome of Araucaria cunninghamii, an australian fine timber species.</title>
        <authorList>
            <person name="Jing Yi C.J.Y."/>
            <person name="Yin San L.Y.S."/>
            <person name="Abdul Karim S.S."/>
            <person name="Wan Azmi N.N."/>
            <person name="Hercus R.R."/>
            <person name="Croft L.L."/>
        </authorList>
    </citation>
    <scope>NUCLEOTIDE SEQUENCE</scope>
    <source>
        <strain evidence="3">MI0301</strain>
        <tissue evidence="3">Leaf</tissue>
    </source>
</reference>
<dbReference type="GO" id="GO:0004089">
    <property type="term" value="F:carbonate dehydratase activity"/>
    <property type="evidence" value="ECO:0007669"/>
    <property type="project" value="InterPro"/>
</dbReference>
<dbReference type="InterPro" id="IPR041891">
    <property type="entry name" value="Alpha_CA_prokaryot-like"/>
</dbReference>
<dbReference type="PANTHER" id="PTHR18952:SF208">
    <property type="entry name" value="CARBONIC ANHYDRASE XA-RELATED"/>
    <property type="match status" value="1"/>
</dbReference>
<dbReference type="SUPFAM" id="SSF51069">
    <property type="entry name" value="Carbonic anhydrase"/>
    <property type="match status" value="1"/>
</dbReference>
<dbReference type="Pfam" id="PF00194">
    <property type="entry name" value="Carb_anhydrase"/>
    <property type="match status" value="1"/>
</dbReference>
<dbReference type="PROSITE" id="PS51144">
    <property type="entry name" value="ALPHA_CA_2"/>
    <property type="match status" value="1"/>
</dbReference>
<dbReference type="SMART" id="SM01057">
    <property type="entry name" value="Carb_anhydrase"/>
    <property type="match status" value="1"/>
</dbReference>
<dbReference type="PANTHER" id="PTHR18952">
    <property type="entry name" value="CARBONIC ANHYDRASE"/>
    <property type="match status" value="1"/>
</dbReference>
<proteinExistence type="predicted"/>
<sequence>MGLHLFFFLFPLLNTFLITSTFFIQENHVNHLRTTAMDNQYSEQVNNTEWGYGCEGGVGPSEWGELSPEWSVCGNGKRQSPIRILSFEVTKIQQPYLQTLYHPAPATLINDGNLLKLKWKGGFLKIDSIIYELHEITFHTPSEHTINGIIYPLEMQMMHRDMRSGGMVNVAVLLKLDEDKNKFLDQFWSYIPTLEGNQAVNIAVDVNPKELDLDRKHYRYEGSLTTPPCTEGVTWMVMKKIYKVSPMQVDLLYAALKSENSRPVQPLNGRVVYKIKV</sequence>
<accession>A0A0D6QUY1</accession>
<dbReference type="GO" id="GO:0008270">
    <property type="term" value="F:zinc ion binding"/>
    <property type="evidence" value="ECO:0007669"/>
    <property type="project" value="InterPro"/>
</dbReference>
<dbReference type="InterPro" id="IPR001148">
    <property type="entry name" value="CA_dom"/>
</dbReference>
<evidence type="ECO:0000313" key="3">
    <source>
        <dbReference type="EMBL" id="JAG93500.1"/>
    </source>
</evidence>
<dbReference type="AlphaFoldDB" id="A0A0D6QUY1"/>
<organism evidence="3">
    <name type="scientific">Araucaria cunninghamii</name>
    <name type="common">Hoop pine</name>
    <name type="synonym">Moreton Bay pine</name>
    <dbReference type="NCBI Taxonomy" id="56994"/>
    <lineage>
        <taxon>Eukaryota</taxon>
        <taxon>Viridiplantae</taxon>
        <taxon>Streptophyta</taxon>
        <taxon>Embryophyta</taxon>
        <taxon>Tracheophyta</taxon>
        <taxon>Spermatophyta</taxon>
        <taxon>Pinopsida</taxon>
        <taxon>Pinidae</taxon>
        <taxon>Conifers II</taxon>
        <taxon>Araucariales</taxon>
        <taxon>Araucariaceae</taxon>
        <taxon>Araucaria</taxon>
    </lineage>
</organism>
<feature type="chain" id="PRO_5002311418" description="Alpha-carbonic anhydrase domain-containing protein" evidence="1">
    <location>
        <begin position="22"/>
        <end position="277"/>
    </location>
</feature>
<evidence type="ECO:0000259" key="2">
    <source>
        <dbReference type="PROSITE" id="PS51144"/>
    </source>
</evidence>
<dbReference type="InterPro" id="IPR036398">
    <property type="entry name" value="CA_dom_sf"/>
</dbReference>
<feature type="domain" description="Alpha-carbonic anhydrase" evidence="2">
    <location>
        <begin position="48"/>
        <end position="276"/>
    </location>
</feature>
<feature type="signal peptide" evidence="1">
    <location>
        <begin position="1"/>
        <end position="21"/>
    </location>
</feature>
<dbReference type="GO" id="GO:0006730">
    <property type="term" value="P:one-carbon metabolic process"/>
    <property type="evidence" value="ECO:0007669"/>
    <property type="project" value="TreeGrafter"/>
</dbReference>
<keyword evidence="1" id="KW-0732">Signal</keyword>
<dbReference type="CDD" id="cd03124">
    <property type="entry name" value="alpha_CA_prokaryotic_like"/>
    <property type="match status" value="1"/>
</dbReference>
<dbReference type="Gene3D" id="3.10.200.10">
    <property type="entry name" value="Alpha carbonic anhydrase"/>
    <property type="match status" value="1"/>
</dbReference>
<evidence type="ECO:0000256" key="1">
    <source>
        <dbReference type="SAM" id="SignalP"/>
    </source>
</evidence>
<name>A0A0D6QUY1_ARACU</name>